<keyword evidence="3" id="KW-1185">Reference proteome</keyword>
<evidence type="ECO:0000256" key="1">
    <source>
        <dbReference type="SAM" id="MobiDB-lite"/>
    </source>
</evidence>
<organism evidence="2 3">
    <name type="scientific">candidate division MSBL1 archaeon SCGC-AAA382A20</name>
    <dbReference type="NCBI Taxonomy" id="1698280"/>
    <lineage>
        <taxon>Archaea</taxon>
        <taxon>Methanobacteriati</taxon>
        <taxon>Methanobacteriota</taxon>
        <taxon>candidate division MSBL1</taxon>
    </lineage>
</organism>
<protein>
    <recommendedName>
        <fullName evidence="4">Helix-turn-helix domain-containing protein</fullName>
    </recommendedName>
</protein>
<name>A0A133VJF4_9EURY</name>
<evidence type="ECO:0000313" key="2">
    <source>
        <dbReference type="EMBL" id="KXB06565.1"/>
    </source>
</evidence>
<accession>A0A133VJF4</accession>
<gene>
    <name evidence="2" type="ORF">AKJ51_03440</name>
</gene>
<feature type="region of interest" description="Disordered" evidence="1">
    <location>
        <begin position="1"/>
        <end position="35"/>
    </location>
</feature>
<proteinExistence type="predicted"/>
<evidence type="ECO:0008006" key="4">
    <source>
        <dbReference type="Google" id="ProtNLM"/>
    </source>
</evidence>
<comment type="caution">
    <text evidence="2">The sequence shown here is derived from an EMBL/GenBank/DDBJ whole genome shotgun (WGS) entry which is preliminary data.</text>
</comment>
<dbReference type="EMBL" id="LHYE01000040">
    <property type="protein sequence ID" value="KXB06565.1"/>
    <property type="molecule type" value="Genomic_DNA"/>
</dbReference>
<dbReference type="Proteomes" id="UP000070263">
    <property type="component" value="Unassembled WGS sequence"/>
</dbReference>
<feature type="compositionally biased region" description="Basic and acidic residues" evidence="1">
    <location>
        <begin position="1"/>
        <end position="32"/>
    </location>
</feature>
<dbReference type="AlphaFoldDB" id="A0A133VJF4"/>
<evidence type="ECO:0000313" key="3">
    <source>
        <dbReference type="Proteomes" id="UP000070263"/>
    </source>
</evidence>
<sequence>MQQEKSCLEKMPEERKKSEAAPKGRTENKEPPKVLVQKEWADKHAILLMFDLPSRKFKKLVEDGSIRSVKWGEKRQSSRIYKVEDVENALQAKAEGKKVPRPGG</sequence>
<reference evidence="2 3" key="1">
    <citation type="journal article" date="2016" name="Sci. Rep.">
        <title>Metabolic traits of an uncultured archaeal lineage -MSBL1- from brine pools of the Red Sea.</title>
        <authorList>
            <person name="Mwirichia R."/>
            <person name="Alam I."/>
            <person name="Rashid M."/>
            <person name="Vinu M."/>
            <person name="Ba-Alawi W."/>
            <person name="Anthony Kamau A."/>
            <person name="Kamanda Ngugi D."/>
            <person name="Goker M."/>
            <person name="Klenk H.P."/>
            <person name="Bajic V."/>
            <person name="Stingl U."/>
        </authorList>
    </citation>
    <scope>NUCLEOTIDE SEQUENCE [LARGE SCALE GENOMIC DNA]</scope>
    <source>
        <strain evidence="2">SCGC-AAA382A20</strain>
    </source>
</reference>